<dbReference type="Proteomes" id="UP000249723">
    <property type="component" value="Unassembled WGS sequence"/>
</dbReference>
<reference evidence="3" key="2">
    <citation type="submission" date="2016-10" db="EMBL/GenBank/DDBJ databases">
        <authorList>
            <person name="Cai Z."/>
        </authorList>
    </citation>
    <scope>NUCLEOTIDE SEQUENCE [LARGE SCALE GENOMIC DNA]</scope>
</reference>
<reference evidence="4" key="1">
    <citation type="submission" date="2016-10" db="EMBL/GenBank/DDBJ databases">
        <authorList>
            <person name="Jeantristanb JTB J.-T."/>
            <person name="Ricardo R."/>
        </authorList>
    </citation>
    <scope>NUCLEOTIDE SEQUENCE [LARGE SCALE GENOMIC DNA]</scope>
</reference>
<dbReference type="EMBL" id="FMWP01000138">
    <property type="protein sequence ID" value="SDA03956.1"/>
    <property type="molecule type" value="Genomic_DNA"/>
</dbReference>
<protein>
    <submittedName>
        <fullName evidence="3">BZ3500_MvSof-1268-A1-R1_Chr11-1g03321 protein</fullName>
    </submittedName>
    <submittedName>
        <fullName evidence="2">BZ3500_MvSof-1268-A1-R1_Chr11-2g03326 protein</fullName>
    </submittedName>
</protein>
<keyword evidence="1" id="KW-0472">Membrane</keyword>
<keyword evidence="4" id="KW-1185">Reference proteome</keyword>
<evidence type="ECO:0000313" key="2">
    <source>
        <dbReference type="EMBL" id="SCZ95166.1"/>
    </source>
</evidence>
<gene>
    <name evidence="3" type="ORF">BZ3500_MVSOF-1268-A1-R1_CHR11-1G03321</name>
    <name evidence="2" type="ORF">BZ3500_MVSOF-1268-A1-R1_CHR11-2G03326</name>
</gene>
<accession>A0A2X0NEX6</accession>
<sequence length="42" mass="4911">MYLLAVTLIMRFHHLGFKSFFFTSSAPCWFLMLLAKISLSIQ</sequence>
<dbReference type="AlphaFoldDB" id="A0A2X0NEX6"/>
<dbReference type="EMBL" id="FMWP01000061">
    <property type="protein sequence ID" value="SCZ95166.1"/>
    <property type="molecule type" value="Genomic_DNA"/>
</dbReference>
<keyword evidence="1" id="KW-0812">Transmembrane</keyword>
<name>A0A2X0NEX6_9BASI</name>
<evidence type="ECO:0000313" key="4">
    <source>
        <dbReference type="Proteomes" id="UP000249723"/>
    </source>
</evidence>
<keyword evidence="1" id="KW-1133">Transmembrane helix</keyword>
<evidence type="ECO:0000313" key="3">
    <source>
        <dbReference type="EMBL" id="SDA03956.1"/>
    </source>
</evidence>
<feature type="transmembrane region" description="Helical" evidence="1">
    <location>
        <begin position="20"/>
        <end position="39"/>
    </location>
</feature>
<proteinExistence type="predicted"/>
<organism evidence="3 4">
    <name type="scientific">Microbotryum saponariae</name>
    <dbReference type="NCBI Taxonomy" id="289078"/>
    <lineage>
        <taxon>Eukaryota</taxon>
        <taxon>Fungi</taxon>
        <taxon>Dikarya</taxon>
        <taxon>Basidiomycota</taxon>
        <taxon>Pucciniomycotina</taxon>
        <taxon>Microbotryomycetes</taxon>
        <taxon>Microbotryales</taxon>
        <taxon>Microbotryaceae</taxon>
        <taxon>Microbotryum</taxon>
    </lineage>
</organism>
<evidence type="ECO:0000256" key="1">
    <source>
        <dbReference type="SAM" id="Phobius"/>
    </source>
</evidence>